<organism evidence="2 3">
    <name type="scientific">Stenotrophomonas maltophilia</name>
    <name type="common">Pseudomonas maltophilia</name>
    <name type="synonym">Xanthomonas maltophilia</name>
    <dbReference type="NCBI Taxonomy" id="40324"/>
    <lineage>
        <taxon>Bacteria</taxon>
        <taxon>Pseudomonadati</taxon>
        <taxon>Pseudomonadota</taxon>
        <taxon>Gammaproteobacteria</taxon>
        <taxon>Lysobacterales</taxon>
        <taxon>Lysobacteraceae</taxon>
        <taxon>Stenotrophomonas</taxon>
        <taxon>Stenotrophomonas maltophilia group</taxon>
    </lineage>
</organism>
<keyword evidence="1" id="KW-0732">Signal</keyword>
<proteinExistence type="predicted"/>
<gene>
    <name evidence="2" type="ORF">GAK31_03734</name>
</gene>
<sequence length="49" mass="5241">MSRVPAIALLMLALPALALAQGKDGKPKKLYCWNQGSERICSDTLPAEA</sequence>
<comment type="caution">
    <text evidence="2">The sequence shown here is derived from an EMBL/GenBank/DDBJ whole genome shotgun (WGS) entry which is preliminary data.</text>
</comment>
<evidence type="ECO:0000313" key="3">
    <source>
        <dbReference type="Proteomes" id="UP000487117"/>
    </source>
</evidence>
<evidence type="ECO:0000313" key="2">
    <source>
        <dbReference type="EMBL" id="KAF1013584.1"/>
    </source>
</evidence>
<accession>A0A7V8FE64</accession>
<protein>
    <submittedName>
        <fullName evidence="2">Uncharacterized protein</fullName>
    </submittedName>
</protein>
<feature type="signal peptide" evidence="1">
    <location>
        <begin position="1"/>
        <end position="20"/>
    </location>
</feature>
<dbReference type="AlphaFoldDB" id="A0A7V8FE64"/>
<reference evidence="3" key="1">
    <citation type="journal article" date="2020" name="MBio">
        <title>Horizontal gene transfer to a defensive symbiont with a reduced genome amongst a multipartite beetle microbiome.</title>
        <authorList>
            <person name="Waterworth S.C."/>
            <person name="Florez L.V."/>
            <person name="Rees E.R."/>
            <person name="Hertweck C."/>
            <person name="Kaltenpoth M."/>
            <person name="Kwan J.C."/>
        </authorList>
    </citation>
    <scope>NUCLEOTIDE SEQUENCE [LARGE SCALE GENOMIC DNA]</scope>
</reference>
<feature type="chain" id="PRO_5031008545" evidence="1">
    <location>
        <begin position="21"/>
        <end position="49"/>
    </location>
</feature>
<name>A0A7V8FE64_STEMA</name>
<dbReference type="EMBL" id="WNDS01000005">
    <property type="protein sequence ID" value="KAF1013584.1"/>
    <property type="molecule type" value="Genomic_DNA"/>
</dbReference>
<evidence type="ECO:0000256" key="1">
    <source>
        <dbReference type="SAM" id="SignalP"/>
    </source>
</evidence>
<dbReference type="Proteomes" id="UP000487117">
    <property type="component" value="Unassembled WGS sequence"/>
</dbReference>